<dbReference type="GO" id="GO:0005829">
    <property type="term" value="C:cytosol"/>
    <property type="evidence" value="ECO:0007669"/>
    <property type="project" value="TreeGrafter"/>
</dbReference>
<dbReference type="Pfam" id="PF03466">
    <property type="entry name" value="LysR_substrate"/>
    <property type="match status" value="1"/>
</dbReference>
<dbReference type="EMBL" id="FQUE01000001">
    <property type="protein sequence ID" value="SHE34970.1"/>
    <property type="molecule type" value="Genomic_DNA"/>
</dbReference>
<dbReference type="PROSITE" id="PS50931">
    <property type="entry name" value="HTH_LYSR"/>
    <property type="match status" value="1"/>
</dbReference>
<gene>
    <name evidence="6" type="ORF">SAMN05444339_101118</name>
</gene>
<dbReference type="PANTHER" id="PTHR30419">
    <property type="entry name" value="HTH-TYPE TRANSCRIPTIONAL REGULATOR YBHD"/>
    <property type="match status" value="1"/>
</dbReference>
<dbReference type="SUPFAM" id="SSF46785">
    <property type="entry name" value="Winged helix' DNA-binding domain"/>
    <property type="match status" value="1"/>
</dbReference>
<evidence type="ECO:0000313" key="6">
    <source>
        <dbReference type="EMBL" id="SHE34970.1"/>
    </source>
</evidence>
<dbReference type="AlphaFoldDB" id="A0A1M4SRW3"/>
<name>A0A1M4SRW3_LOKAT</name>
<dbReference type="STRING" id="366533.SAMN05444339_101118"/>
<proteinExistence type="inferred from homology"/>
<evidence type="ECO:0000256" key="3">
    <source>
        <dbReference type="ARBA" id="ARBA00023125"/>
    </source>
</evidence>
<dbReference type="InterPro" id="IPR036390">
    <property type="entry name" value="WH_DNA-bd_sf"/>
</dbReference>
<evidence type="ECO:0000256" key="2">
    <source>
        <dbReference type="ARBA" id="ARBA00023015"/>
    </source>
</evidence>
<keyword evidence="7" id="KW-1185">Reference proteome</keyword>
<keyword evidence="2" id="KW-0805">Transcription regulation</keyword>
<accession>A0A1M4SRW3</accession>
<dbReference type="OrthoDB" id="9803030at2"/>
<reference evidence="7" key="1">
    <citation type="submission" date="2016-11" db="EMBL/GenBank/DDBJ databases">
        <authorList>
            <person name="Varghese N."/>
            <person name="Submissions S."/>
        </authorList>
    </citation>
    <scope>NUCLEOTIDE SEQUENCE [LARGE SCALE GENOMIC DNA]</scope>
    <source>
        <strain evidence="7">DSM 29326</strain>
    </source>
</reference>
<protein>
    <submittedName>
        <fullName evidence="6">DNA-binding transcriptional regulator, LysR family</fullName>
    </submittedName>
</protein>
<feature type="domain" description="HTH lysR-type" evidence="5">
    <location>
        <begin position="17"/>
        <end position="74"/>
    </location>
</feature>
<evidence type="ECO:0000256" key="1">
    <source>
        <dbReference type="ARBA" id="ARBA00009437"/>
    </source>
</evidence>
<dbReference type="RefSeq" id="WP_084113976.1">
    <property type="nucleotide sequence ID" value="NZ_FQUE01000001.1"/>
</dbReference>
<evidence type="ECO:0000259" key="5">
    <source>
        <dbReference type="PROSITE" id="PS50931"/>
    </source>
</evidence>
<dbReference type="Gene3D" id="1.10.10.10">
    <property type="entry name" value="Winged helix-like DNA-binding domain superfamily/Winged helix DNA-binding domain"/>
    <property type="match status" value="1"/>
</dbReference>
<dbReference type="GO" id="GO:0003700">
    <property type="term" value="F:DNA-binding transcription factor activity"/>
    <property type="evidence" value="ECO:0007669"/>
    <property type="project" value="InterPro"/>
</dbReference>
<evidence type="ECO:0000313" key="7">
    <source>
        <dbReference type="Proteomes" id="UP000183987"/>
    </source>
</evidence>
<dbReference type="Proteomes" id="UP000183987">
    <property type="component" value="Unassembled WGS sequence"/>
</dbReference>
<dbReference type="InterPro" id="IPR005119">
    <property type="entry name" value="LysR_subst-bd"/>
</dbReference>
<dbReference type="SUPFAM" id="SSF53850">
    <property type="entry name" value="Periplasmic binding protein-like II"/>
    <property type="match status" value="1"/>
</dbReference>
<dbReference type="GO" id="GO:0003677">
    <property type="term" value="F:DNA binding"/>
    <property type="evidence" value="ECO:0007669"/>
    <property type="project" value="UniProtKB-KW"/>
</dbReference>
<dbReference type="PANTHER" id="PTHR30419:SF8">
    <property type="entry name" value="NITROGEN ASSIMILATION TRANSCRIPTIONAL ACTIVATOR-RELATED"/>
    <property type="match status" value="1"/>
</dbReference>
<dbReference type="Pfam" id="PF00126">
    <property type="entry name" value="HTH_1"/>
    <property type="match status" value="1"/>
</dbReference>
<comment type="similarity">
    <text evidence="1">Belongs to the LysR transcriptional regulatory family.</text>
</comment>
<dbReference type="PRINTS" id="PR00039">
    <property type="entry name" value="HTHLYSR"/>
</dbReference>
<organism evidence="6 7">
    <name type="scientific">Loktanella atrilutea</name>
    <dbReference type="NCBI Taxonomy" id="366533"/>
    <lineage>
        <taxon>Bacteria</taxon>
        <taxon>Pseudomonadati</taxon>
        <taxon>Pseudomonadota</taxon>
        <taxon>Alphaproteobacteria</taxon>
        <taxon>Rhodobacterales</taxon>
        <taxon>Roseobacteraceae</taxon>
        <taxon>Loktanella</taxon>
    </lineage>
</organism>
<sequence>MPQPQDKTAAALIRAGLRLPQLRLLLAIADIGQISGAAAQVGMTQPAASRLLAELERTAGAPLFDRHPRGVVLTQAGALLARRARSALRDIATAFAEVDMLASGAGGVVRIGTVTGPGLELVLPLIRDMRVTYPEIEFDVTVDTSDMLAEALFAHRIDFYIGRVLANVNPRDVIVRHIGPEPIALLVRKDHPLLRKTNLTLQDTLAHDWVMQAPGGLLRRAVEAYLLRHDLPPPSRTLSTSSLLLTLGIISDTNVVAPVARSVADVLVSPGRINGDLRILDVAGDMAVDPYGLVSLRDAAPTPAVARIMTLLEDRIRNRAARPG</sequence>
<dbReference type="InterPro" id="IPR050950">
    <property type="entry name" value="HTH-type_LysR_regulators"/>
</dbReference>
<dbReference type="InterPro" id="IPR036388">
    <property type="entry name" value="WH-like_DNA-bd_sf"/>
</dbReference>
<evidence type="ECO:0000256" key="4">
    <source>
        <dbReference type="ARBA" id="ARBA00023163"/>
    </source>
</evidence>
<dbReference type="InterPro" id="IPR000847">
    <property type="entry name" value="LysR_HTH_N"/>
</dbReference>
<keyword evidence="4" id="KW-0804">Transcription</keyword>
<keyword evidence="3 6" id="KW-0238">DNA-binding</keyword>
<dbReference type="Gene3D" id="3.40.190.290">
    <property type="match status" value="1"/>
</dbReference>